<evidence type="ECO:0000256" key="9">
    <source>
        <dbReference type="ARBA" id="ARBA00022840"/>
    </source>
</evidence>
<protein>
    <recommendedName>
        <fullName evidence="2">receptor protein-tyrosine kinase</fullName>
        <ecNumber evidence="2">2.7.10.1</ecNumber>
    </recommendedName>
</protein>
<feature type="binding site" evidence="20">
    <location>
        <begin position="1027"/>
        <end position="1033"/>
    </location>
    <ligand>
        <name>ATP</name>
        <dbReference type="ChEBI" id="CHEBI:30616"/>
    </ligand>
</feature>
<evidence type="ECO:0000256" key="7">
    <source>
        <dbReference type="ARBA" id="ARBA00022741"/>
    </source>
</evidence>
<dbReference type="Gene3D" id="3.30.200.20">
    <property type="entry name" value="Phosphorylase Kinase, domain 1"/>
    <property type="match status" value="1"/>
</dbReference>
<evidence type="ECO:0000256" key="3">
    <source>
        <dbReference type="ARBA" id="ARBA00022475"/>
    </source>
</evidence>
<feature type="region of interest" description="Disordered" evidence="25">
    <location>
        <begin position="223"/>
        <end position="300"/>
    </location>
</feature>
<feature type="region of interest" description="Disordered" evidence="25">
    <location>
        <begin position="545"/>
        <end position="678"/>
    </location>
</feature>
<feature type="domain" description="Protein kinase" evidence="27">
    <location>
        <begin position="949"/>
        <end position="1292"/>
    </location>
</feature>
<dbReference type="PROSITE" id="PS00240">
    <property type="entry name" value="RECEPTOR_TYR_KIN_III"/>
    <property type="match status" value="1"/>
</dbReference>
<dbReference type="Proteomes" id="UP001318040">
    <property type="component" value="Chromosome 6"/>
</dbReference>
<evidence type="ECO:0000256" key="6">
    <source>
        <dbReference type="ARBA" id="ARBA00022692"/>
    </source>
</evidence>
<keyword evidence="14" id="KW-1015">Disulfide bond</keyword>
<feature type="compositionally biased region" description="Polar residues" evidence="25">
    <location>
        <begin position="592"/>
        <end position="602"/>
    </location>
</feature>
<dbReference type="Gene3D" id="2.60.40.10">
    <property type="entry name" value="Immunoglobulins"/>
    <property type="match status" value="3"/>
</dbReference>
<dbReference type="FunFam" id="3.30.200.20:FF:000619">
    <property type="entry name" value="macrophage colony-stimulating factor 1 receptor isoform X2"/>
    <property type="match status" value="1"/>
</dbReference>
<keyword evidence="16" id="KW-0325">Glycoprotein</keyword>
<reference evidence="30 31" key="1">
    <citation type="submission" date="2025-04" db="UniProtKB">
        <authorList>
            <consortium name="RefSeq"/>
        </authorList>
    </citation>
    <scope>IDENTIFICATION</scope>
    <source>
        <tissue evidence="30 31">Sperm</tissue>
    </source>
</reference>
<dbReference type="PANTHER" id="PTHR24416:SF53">
    <property type="entry name" value="PLATELET-DERIVED GROWTH FACTOR RECEPTOR BETA"/>
    <property type="match status" value="1"/>
</dbReference>
<dbReference type="PANTHER" id="PTHR24416">
    <property type="entry name" value="TYROSINE-PROTEIN KINASE RECEPTOR"/>
    <property type="match status" value="1"/>
</dbReference>
<dbReference type="Pfam" id="PF07714">
    <property type="entry name" value="PK_Tyr_Ser-Thr"/>
    <property type="match status" value="1"/>
</dbReference>
<feature type="compositionally biased region" description="Basic and acidic residues" evidence="25">
    <location>
        <begin position="603"/>
        <end position="625"/>
    </location>
</feature>
<dbReference type="GO" id="GO:0001525">
    <property type="term" value="P:angiogenesis"/>
    <property type="evidence" value="ECO:0007669"/>
    <property type="project" value="TreeGrafter"/>
</dbReference>
<feature type="binding site" evidence="20">
    <location>
        <begin position="956"/>
        <end position="963"/>
    </location>
    <ligand>
        <name>ATP</name>
        <dbReference type="ChEBI" id="CHEBI:30616"/>
    </ligand>
</feature>
<evidence type="ECO:0000256" key="25">
    <source>
        <dbReference type="SAM" id="MobiDB-lite"/>
    </source>
</evidence>
<dbReference type="FunFam" id="1.10.510.10:FF:000140">
    <property type="entry name" value="Platelet-derived growth factor receptor beta"/>
    <property type="match status" value="1"/>
</dbReference>
<evidence type="ECO:0000256" key="19">
    <source>
        <dbReference type="PIRSR" id="PIRSR000615-1"/>
    </source>
</evidence>
<dbReference type="GO" id="GO:0005524">
    <property type="term" value="F:ATP binding"/>
    <property type="evidence" value="ECO:0007669"/>
    <property type="project" value="UniProtKB-UniRule"/>
</dbReference>
<feature type="active site" description="Proton acceptor" evidence="19">
    <location>
        <position position="1151"/>
    </location>
</feature>
<keyword evidence="17 24" id="KW-0393">Immunoglobulin domain</keyword>
<feature type="transmembrane region" description="Helical" evidence="26">
    <location>
        <begin position="879"/>
        <end position="905"/>
    </location>
</feature>
<proteinExistence type="inferred from homology"/>
<evidence type="ECO:0000256" key="23">
    <source>
        <dbReference type="PROSITE-ProRule" id="PRU10141"/>
    </source>
</evidence>
<dbReference type="InterPro" id="IPR008266">
    <property type="entry name" value="Tyr_kinase_AS"/>
</dbReference>
<comment type="subcellular location">
    <subcellularLocation>
        <location evidence="1">Cell membrane</location>
        <topology evidence="1">Single-pass type I membrane protein</topology>
    </subcellularLocation>
    <subcellularLocation>
        <location evidence="24">Membrane</location>
        <topology evidence="24">Single-pass type I membrane protein</topology>
    </subcellularLocation>
</comment>
<keyword evidence="7 20" id="KW-0547">Nucleotide-binding</keyword>
<keyword evidence="10" id="KW-0832">Ubl conjugation</keyword>
<dbReference type="PIRSF" id="PIRSF000615">
    <property type="entry name" value="TyrPK_CSF1-R"/>
    <property type="match status" value="1"/>
</dbReference>
<sequence>MKSSFCSAATDSCRLLLLCAFFDPTRSQTTRPAVDQPRRHSLLWISSRDMTFCLHILLASIILGCCALDLPHVIPNASEVTVEVGQRLAVKCEGSARVVWVEPRNVAVSTPPAATATSQTEAIPEFGLFSTWLRIENATLQHNGVYTCQYHHEDMSRYDDADVTDGTEPQGATVRVYVQDGRSLFKPSLSEHAQVVIVHAGDVATLPCLVTSPHTSVSLRHDAAATAAAATTPDSGSTAPRPSATTHRNDVAAGESVTRQMQRGAQTLQHQTVTNQSTHSSNTPTDELKKQPLPNGNAADYAQNLEGKINGNAGLPYNVAASTGPSSNVTTVHLAESGGASFAAAVPSAGAPRRAVWYVPGVGLRAFLLPGRYRCIARLEGRTQESEEYHVMVLAVSQLRPVVTSPRAVVLRGDTITVTCTVTGNDIVMFTWRHPRMPVGEGTARTSVLERRVPGGMQIVHTLTVPLADELDAGVYTCMTENSYGQANESTHIAVLDKGFVRVRPHIGPDESAMLLSSPLYEVDVYAFPPPLAVFWTKDGRRLFDKNKDRHQPNDQAPLARHRQEGKQPPKGGGPDHRRRKQTVGSGKTDDNLITSTRTGTGRSDHQKVLDARSGRGSENDRPTAESRQAGGPFRRDRARESADKAAPDSQRDQEESRWKRADGSSGDRGDSHANIGFEAVDPRNNHYRSWLGLSRVALSDEGLYSIVVENSDDNASYSFYLSINVPAAITKLSDNAERGDDGWSGAHRVVCLARGSPKPRIEWFACSQQHSCTEPTHWTLIYVSNGTAPAGLGSGLPADANSSRRDNPAVGFDYSNVNPDKEGISVQEWADPSKGISSSTITFDPATLVTPTAVRCVATNPFQTDEQILSLLNTDSKVGLTALSVVLFLLVLSMALLIVAIVICNRKPRYEVRWKVIEPLSPDGSEYTYVDPMQLLYDRRWEVPRSTLKFGRVLGCGAFGKVVEASIQGTETPCVAVKMLKANSSTSERRAMMSELKIMSHLGAHLNIVNLLGACTVGGPVYIITEFCCHGDLVNFLHRNKYAYLHWLKDAQQSLKRPAASSTCAESMYMDMRPGDDDNYVRSEARVDRVVYTVVDGVYYMDTQRDDEPFYASCELGGASPLTSTDLLSCAYQVAQGMAFLASKNCVHRDLAARNVLLANHRVVKICDFGLARDLEKDTNYISRGNTFLPVKWMAPESIFDNVYTTLSDVWSYGVLLWEIFSLGGSPYPGMAIDAHFYGQLKAGLHMDKPEHATEDMFEIMKACWALRASQRPTFSQLVKTVGKLLPPAYLQAYDKTSEQFCDRRNKIHNSVHTNVRVDVSSTADPEDKTESDREGGLFYLQLKTEDAQPEWETSFL</sequence>
<dbReference type="KEGG" id="pmrn:116939357"/>
<dbReference type="PROSITE" id="PS00107">
    <property type="entry name" value="PROTEIN_KINASE_ATP"/>
    <property type="match status" value="1"/>
</dbReference>
<dbReference type="SUPFAM" id="SSF48726">
    <property type="entry name" value="Immunoglobulin"/>
    <property type="match status" value="3"/>
</dbReference>
<evidence type="ECO:0000256" key="13">
    <source>
        <dbReference type="ARBA" id="ARBA00023137"/>
    </source>
</evidence>
<feature type="binding site" evidence="21">
    <location>
        <position position="1156"/>
    </location>
    <ligand>
        <name>Mg(2+)</name>
        <dbReference type="ChEBI" id="CHEBI:18420"/>
    </ligand>
</feature>
<feature type="compositionally biased region" description="Polar residues" evidence="25">
    <location>
        <begin position="233"/>
        <end position="246"/>
    </location>
</feature>
<evidence type="ECO:0000256" key="2">
    <source>
        <dbReference type="ARBA" id="ARBA00011902"/>
    </source>
</evidence>
<keyword evidence="11 26" id="KW-1133">Transmembrane helix</keyword>
<dbReference type="EC" id="2.7.10.1" evidence="2"/>
<feature type="binding site" evidence="21">
    <location>
        <position position="1169"/>
    </location>
    <ligand>
        <name>Mg(2+)</name>
        <dbReference type="ChEBI" id="CHEBI:18420"/>
    </ligand>
</feature>
<dbReference type="PROSITE" id="PS50835">
    <property type="entry name" value="IG_LIKE"/>
    <property type="match status" value="2"/>
</dbReference>
<dbReference type="GO" id="GO:0005886">
    <property type="term" value="C:plasma membrane"/>
    <property type="evidence" value="ECO:0007669"/>
    <property type="project" value="UniProtKB-SubCell"/>
</dbReference>
<keyword evidence="12 26" id="KW-0472">Membrane</keyword>
<dbReference type="GO" id="GO:0014911">
    <property type="term" value="P:positive regulation of smooth muscle cell migration"/>
    <property type="evidence" value="ECO:0007669"/>
    <property type="project" value="TreeGrafter"/>
</dbReference>
<dbReference type="InterPro" id="IPR036179">
    <property type="entry name" value="Ig-like_dom_sf"/>
</dbReference>
<comment type="catalytic activity">
    <reaction evidence="18">
        <text>L-tyrosyl-[protein] + ATP = O-phospho-L-tyrosyl-[protein] + ADP + H(+)</text>
        <dbReference type="Rhea" id="RHEA:10596"/>
        <dbReference type="Rhea" id="RHEA-COMP:10136"/>
        <dbReference type="Rhea" id="RHEA-COMP:20101"/>
        <dbReference type="ChEBI" id="CHEBI:15378"/>
        <dbReference type="ChEBI" id="CHEBI:30616"/>
        <dbReference type="ChEBI" id="CHEBI:46858"/>
        <dbReference type="ChEBI" id="CHEBI:61978"/>
        <dbReference type="ChEBI" id="CHEBI:456216"/>
        <dbReference type="EC" id="2.7.10.1"/>
    </reaction>
</comment>
<evidence type="ECO:0000256" key="1">
    <source>
        <dbReference type="ARBA" id="ARBA00004251"/>
    </source>
</evidence>
<dbReference type="InterPro" id="IPR003599">
    <property type="entry name" value="Ig_sub"/>
</dbReference>
<keyword evidence="21" id="KW-0479">Metal-binding</keyword>
<evidence type="ECO:0000256" key="26">
    <source>
        <dbReference type="SAM" id="Phobius"/>
    </source>
</evidence>
<dbReference type="SMART" id="SM00409">
    <property type="entry name" value="IG"/>
    <property type="match status" value="4"/>
</dbReference>
<dbReference type="InterPro" id="IPR001245">
    <property type="entry name" value="Ser-Thr/Tyr_kinase_cat_dom"/>
</dbReference>
<evidence type="ECO:0000259" key="28">
    <source>
        <dbReference type="PROSITE" id="PS50835"/>
    </source>
</evidence>
<dbReference type="InterPro" id="IPR013783">
    <property type="entry name" value="Ig-like_fold"/>
</dbReference>
<dbReference type="InterPro" id="IPR050122">
    <property type="entry name" value="RTK"/>
</dbReference>
<keyword evidence="15 24" id="KW-0675">Receptor</keyword>
<evidence type="ECO:0000256" key="24">
    <source>
        <dbReference type="RuleBase" id="RU000311"/>
    </source>
</evidence>
<dbReference type="SMART" id="SM00219">
    <property type="entry name" value="TyrKc"/>
    <property type="match status" value="1"/>
</dbReference>
<evidence type="ECO:0000259" key="27">
    <source>
        <dbReference type="PROSITE" id="PS50011"/>
    </source>
</evidence>
<evidence type="ECO:0000256" key="5">
    <source>
        <dbReference type="ARBA" id="ARBA00022679"/>
    </source>
</evidence>
<keyword evidence="4" id="KW-0597">Phosphoprotein</keyword>
<evidence type="ECO:0000256" key="18">
    <source>
        <dbReference type="ARBA" id="ARBA00051243"/>
    </source>
</evidence>
<evidence type="ECO:0000256" key="20">
    <source>
        <dbReference type="PIRSR" id="PIRSR000615-2"/>
    </source>
</evidence>
<dbReference type="InterPro" id="IPR020635">
    <property type="entry name" value="Tyr_kinase_cat_dom"/>
</dbReference>
<keyword evidence="29" id="KW-1185">Reference proteome</keyword>
<dbReference type="RefSeq" id="XP_032803489.1">
    <property type="nucleotide sequence ID" value="XM_032947598.1"/>
</dbReference>
<feature type="compositionally biased region" description="Polar residues" evidence="25">
    <location>
        <begin position="257"/>
        <end position="285"/>
    </location>
</feature>
<dbReference type="GO" id="GO:0043235">
    <property type="term" value="C:receptor complex"/>
    <property type="evidence" value="ECO:0007669"/>
    <property type="project" value="TreeGrafter"/>
</dbReference>
<dbReference type="InterPro" id="IPR007110">
    <property type="entry name" value="Ig-like_dom"/>
</dbReference>
<evidence type="ECO:0000256" key="4">
    <source>
        <dbReference type="ARBA" id="ARBA00022553"/>
    </source>
</evidence>
<dbReference type="InterPro" id="IPR017441">
    <property type="entry name" value="Protein_kinase_ATP_BS"/>
</dbReference>
<evidence type="ECO:0000256" key="8">
    <source>
        <dbReference type="ARBA" id="ARBA00022777"/>
    </source>
</evidence>
<dbReference type="GO" id="GO:0046872">
    <property type="term" value="F:metal ion binding"/>
    <property type="evidence" value="ECO:0007669"/>
    <property type="project" value="UniProtKB-KW"/>
</dbReference>
<evidence type="ECO:0000256" key="11">
    <source>
        <dbReference type="ARBA" id="ARBA00022989"/>
    </source>
</evidence>
<feature type="domain" description="Ig-like" evidence="28">
    <location>
        <begin position="71"/>
        <end position="164"/>
    </location>
</feature>
<dbReference type="SUPFAM" id="SSF56112">
    <property type="entry name" value="Protein kinase-like (PK-like)"/>
    <property type="match status" value="1"/>
</dbReference>
<evidence type="ECO:0000256" key="21">
    <source>
        <dbReference type="PIRSR" id="PIRSR000615-3"/>
    </source>
</evidence>
<keyword evidence="6 24" id="KW-0812">Transmembrane</keyword>
<evidence type="ECO:0000256" key="16">
    <source>
        <dbReference type="ARBA" id="ARBA00023180"/>
    </source>
</evidence>
<dbReference type="InterPro" id="IPR001824">
    <property type="entry name" value="Tyr_kinase_rcpt_3_CS"/>
</dbReference>
<keyword evidence="9 20" id="KW-0067">ATP-binding</keyword>
<dbReference type="InterPro" id="IPR003598">
    <property type="entry name" value="Ig_sub2"/>
</dbReference>
<dbReference type="GO" id="GO:0060326">
    <property type="term" value="P:cell chemotaxis"/>
    <property type="evidence" value="ECO:0007669"/>
    <property type="project" value="TreeGrafter"/>
</dbReference>
<dbReference type="PROSITE" id="PS50011">
    <property type="entry name" value="PROTEIN_KINASE_DOM"/>
    <property type="match status" value="1"/>
</dbReference>
<dbReference type="GO" id="GO:0048407">
    <property type="term" value="F:platelet-derived growth factor binding"/>
    <property type="evidence" value="ECO:0007669"/>
    <property type="project" value="TreeGrafter"/>
</dbReference>
<dbReference type="RefSeq" id="XP_032803488.1">
    <property type="nucleotide sequence ID" value="XM_032947597.1"/>
</dbReference>
<feature type="site" description="Important for interaction with phosphotyrosine-binding proteins" evidence="22">
    <location>
        <position position="1295"/>
    </location>
</feature>
<dbReference type="SMART" id="SM00408">
    <property type="entry name" value="IGc2"/>
    <property type="match status" value="2"/>
</dbReference>
<dbReference type="Pfam" id="PF25305">
    <property type="entry name" value="Ig_PDGFR_d4"/>
    <property type="match status" value="1"/>
</dbReference>
<dbReference type="GO" id="GO:0005019">
    <property type="term" value="F:platelet-derived growth factor beta-receptor activity"/>
    <property type="evidence" value="ECO:0007669"/>
    <property type="project" value="TreeGrafter"/>
</dbReference>
<organism evidence="29 30">
    <name type="scientific">Petromyzon marinus</name>
    <name type="common">Sea lamprey</name>
    <dbReference type="NCBI Taxonomy" id="7757"/>
    <lineage>
        <taxon>Eukaryota</taxon>
        <taxon>Metazoa</taxon>
        <taxon>Chordata</taxon>
        <taxon>Craniata</taxon>
        <taxon>Vertebrata</taxon>
        <taxon>Cyclostomata</taxon>
        <taxon>Hyperoartia</taxon>
        <taxon>Petromyzontiformes</taxon>
        <taxon>Petromyzontidae</taxon>
        <taxon>Petromyzon</taxon>
    </lineage>
</organism>
<evidence type="ECO:0000256" key="17">
    <source>
        <dbReference type="ARBA" id="ARBA00023319"/>
    </source>
</evidence>
<evidence type="ECO:0000313" key="29">
    <source>
        <dbReference type="Proteomes" id="UP001318040"/>
    </source>
</evidence>
<evidence type="ECO:0000313" key="31">
    <source>
        <dbReference type="RefSeq" id="XP_032803489.1"/>
    </source>
</evidence>
<accession>A0AAJ7SQ02</accession>
<dbReference type="Gene3D" id="1.10.510.10">
    <property type="entry name" value="Transferase(Phosphotransferase) domain 1"/>
    <property type="match status" value="1"/>
</dbReference>
<feature type="binding site" evidence="20">
    <location>
        <position position="1155"/>
    </location>
    <ligand>
        <name>ATP</name>
        <dbReference type="ChEBI" id="CHEBI:30616"/>
    </ligand>
</feature>
<feature type="transmembrane region" description="Helical" evidence="26">
    <location>
        <begin position="1003"/>
        <end position="1024"/>
    </location>
</feature>
<feature type="binding site" evidence="21">
    <location>
        <position position="928"/>
    </location>
    <ligand>
        <name>Mg(2+)</name>
        <dbReference type="ChEBI" id="CHEBI:18420"/>
    </ligand>
</feature>
<gene>
    <name evidence="30 31" type="primary">LOC116939357</name>
</gene>
<feature type="domain" description="Ig-like" evidence="28">
    <location>
        <begin position="401"/>
        <end position="494"/>
    </location>
</feature>
<comment type="similarity">
    <text evidence="24">Belongs to the protein kinase superfamily. Tyr protein kinase family. CSF-1/PDGF receptor subfamily.</text>
</comment>
<dbReference type="PROSITE" id="PS00109">
    <property type="entry name" value="PROTEIN_KINASE_TYR"/>
    <property type="match status" value="1"/>
</dbReference>
<feature type="compositionally biased region" description="Basic and acidic residues" evidence="25">
    <location>
        <begin position="634"/>
        <end position="672"/>
    </location>
</feature>
<evidence type="ECO:0000256" key="22">
    <source>
        <dbReference type="PIRSR" id="PIRSR000615-4"/>
    </source>
</evidence>
<dbReference type="InterPro" id="IPR011009">
    <property type="entry name" value="Kinase-like_dom_sf"/>
</dbReference>
<name>A0AAJ7SQ02_PETMA</name>
<evidence type="ECO:0000313" key="30">
    <source>
        <dbReference type="RefSeq" id="XP_032803488.1"/>
    </source>
</evidence>
<dbReference type="Pfam" id="PF13927">
    <property type="entry name" value="Ig_3"/>
    <property type="match status" value="1"/>
</dbReference>
<keyword evidence="3" id="KW-1003">Cell membrane</keyword>
<feature type="binding site" evidence="20 23">
    <location>
        <position position="979"/>
    </location>
    <ligand>
        <name>ATP</name>
        <dbReference type="ChEBI" id="CHEBI:30616"/>
    </ligand>
</feature>
<keyword evidence="5" id="KW-0808">Transferase</keyword>
<evidence type="ECO:0000256" key="14">
    <source>
        <dbReference type="ARBA" id="ARBA00023157"/>
    </source>
</evidence>
<evidence type="ECO:0000256" key="15">
    <source>
        <dbReference type="ARBA" id="ARBA00023170"/>
    </source>
</evidence>
<evidence type="ECO:0000256" key="12">
    <source>
        <dbReference type="ARBA" id="ARBA00023136"/>
    </source>
</evidence>
<keyword evidence="21" id="KW-0460">Magnesium</keyword>
<keyword evidence="13" id="KW-0829">Tyrosine-protein kinase</keyword>
<dbReference type="InterPro" id="IPR000719">
    <property type="entry name" value="Prot_kinase_dom"/>
</dbReference>
<keyword evidence="8" id="KW-0418">Kinase</keyword>
<evidence type="ECO:0000256" key="10">
    <source>
        <dbReference type="ARBA" id="ARBA00022843"/>
    </source>
</evidence>